<gene>
    <name evidence="1" type="ORF">MNBD_NITROSPINAE04-1005</name>
</gene>
<dbReference type="EMBL" id="UOGA01000282">
    <property type="protein sequence ID" value="VAX24914.1"/>
    <property type="molecule type" value="Genomic_DNA"/>
</dbReference>
<name>A0A3B1CLQ6_9ZZZZ</name>
<organism evidence="1">
    <name type="scientific">hydrothermal vent metagenome</name>
    <dbReference type="NCBI Taxonomy" id="652676"/>
    <lineage>
        <taxon>unclassified sequences</taxon>
        <taxon>metagenomes</taxon>
        <taxon>ecological metagenomes</taxon>
    </lineage>
</organism>
<proteinExistence type="predicted"/>
<protein>
    <submittedName>
        <fullName evidence="1">Uncharacterized protein</fullName>
    </submittedName>
</protein>
<dbReference type="AlphaFoldDB" id="A0A3B1CLQ6"/>
<sequence>MNLYSLLVLSFSLLIFVACASSRVDLAFNGKLGYSEEIKVTVEYCQSCHLHRDFNSEQHLTEKPILYTEERFRKANTCKACHMIKRNFWNDIIRTTHLPKGRLVAK</sequence>
<reference evidence="1" key="1">
    <citation type="submission" date="2018-06" db="EMBL/GenBank/DDBJ databases">
        <authorList>
            <person name="Zhirakovskaya E."/>
        </authorList>
    </citation>
    <scope>NUCLEOTIDE SEQUENCE</scope>
</reference>
<evidence type="ECO:0000313" key="1">
    <source>
        <dbReference type="EMBL" id="VAX24914.1"/>
    </source>
</evidence>
<accession>A0A3B1CLQ6</accession>